<reference evidence="9" key="1">
    <citation type="submission" date="2020-10" db="EMBL/GenBank/DDBJ databases">
        <title>Bacterium isolated from coastal waters sediment.</title>
        <authorList>
            <person name="Chen R.-J."/>
            <person name="Lu D.-C."/>
            <person name="Zhu K.-L."/>
            <person name="Du Z.-J."/>
        </authorList>
    </citation>
    <scope>NUCLEOTIDE SEQUENCE</scope>
    <source>
        <strain evidence="9">N1Y112</strain>
    </source>
</reference>
<evidence type="ECO:0000256" key="4">
    <source>
        <dbReference type="ARBA" id="ARBA00022989"/>
    </source>
</evidence>
<name>A0A8J7FBY0_9GAMM</name>
<dbReference type="PANTHER" id="PTHR33885:SF3">
    <property type="entry name" value="PHAGE SHOCK PROTEIN C"/>
    <property type="match status" value="1"/>
</dbReference>
<evidence type="ECO:0000256" key="3">
    <source>
        <dbReference type="ARBA" id="ARBA00022692"/>
    </source>
</evidence>
<organism evidence="9 10">
    <name type="scientific">Pontibacterium sinense</name>
    <dbReference type="NCBI Taxonomy" id="2781979"/>
    <lineage>
        <taxon>Bacteria</taxon>
        <taxon>Pseudomonadati</taxon>
        <taxon>Pseudomonadota</taxon>
        <taxon>Gammaproteobacteria</taxon>
        <taxon>Oceanospirillales</taxon>
        <taxon>Oceanospirillaceae</taxon>
        <taxon>Pontibacterium</taxon>
    </lineage>
</organism>
<dbReference type="Proteomes" id="UP000640333">
    <property type="component" value="Unassembled WGS sequence"/>
</dbReference>
<evidence type="ECO:0000256" key="5">
    <source>
        <dbReference type="ARBA" id="ARBA00023136"/>
    </source>
</evidence>
<evidence type="ECO:0000313" key="9">
    <source>
        <dbReference type="EMBL" id="MBE9396909.1"/>
    </source>
</evidence>
<sequence>MFSRKHNGYGMDLYRSRNDSWMAGVCGGIAENMNMPSWLVRLGFVTLFLFTGSFAILLYVAGILMMAKRPTANRQNAHDRPHNSNRDAYRQPHAYHADTSEASHNLKDALFNYGPTPSGQAADIGERMRRIDEKLRRMEGYVTSRKFQFDREMKRS</sequence>
<evidence type="ECO:0000256" key="7">
    <source>
        <dbReference type="SAM" id="Phobius"/>
    </source>
</evidence>
<keyword evidence="4 7" id="KW-1133">Transmembrane helix</keyword>
<feature type="compositionally biased region" description="Basic and acidic residues" evidence="6">
    <location>
        <begin position="76"/>
        <end position="99"/>
    </location>
</feature>
<evidence type="ECO:0000256" key="1">
    <source>
        <dbReference type="ARBA" id="ARBA00004162"/>
    </source>
</evidence>
<dbReference type="AlphaFoldDB" id="A0A8J7FBY0"/>
<dbReference type="InterPro" id="IPR007168">
    <property type="entry name" value="Phageshock_PspC_N"/>
</dbReference>
<gene>
    <name evidence="9" type="ORF">IOQ59_06485</name>
</gene>
<evidence type="ECO:0000313" key="10">
    <source>
        <dbReference type="Proteomes" id="UP000640333"/>
    </source>
</evidence>
<dbReference type="GO" id="GO:0005886">
    <property type="term" value="C:plasma membrane"/>
    <property type="evidence" value="ECO:0007669"/>
    <property type="project" value="UniProtKB-SubCell"/>
</dbReference>
<protein>
    <submittedName>
        <fullName evidence="9">PspC domain-containing protein</fullName>
    </submittedName>
</protein>
<dbReference type="InterPro" id="IPR052027">
    <property type="entry name" value="PspC"/>
</dbReference>
<dbReference type="EMBL" id="JADEYS010000005">
    <property type="protein sequence ID" value="MBE9396909.1"/>
    <property type="molecule type" value="Genomic_DNA"/>
</dbReference>
<dbReference type="PANTHER" id="PTHR33885">
    <property type="entry name" value="PHAGE SHOCK PROTEIN C"/>
    <property type="match status" value="1"/>
</dbReference>
<evidence type="ECO:0000256" key="6">
    <source>
        <dbReference type="SAM" id="MobiDB-lite"/>
    </source>
</evidence>
<keyword evidence="5 7" id="KW-0472">Membrane</keyword>
<comment type="caution">
    <text evidence="9">The sequence shown here is derived from an EMBL/GenBank/DDBJ whole genome shotgun (WGS) entry which is preliminary data.</text>
</comment>
<feature type="region of interest" description="Disordered" evidence="6">
    <location>
        <begin position="72"/>
        <end position="99"/>
    </location>
</feature>
<evidence type="ECO:0000256" key="2">
    <source>
        <dbReference type="ARBA" id="ARBA00022475"/>
    </source>
</evidence>
<keyword evidence="3 7" id="KW-0812">Transmembrane</keyword>
<proteinExistence type="predicted"/>
<evidence type="ECO:0000259" key="8">
    <source>
        <dbReference type="Pfam" id="PF04024"/>
    </source>
</evidence>
<feature type="transmembrane region" description="Helical" evidence="7">
    <location>
        <begin position="42"/>
        <end position="67"/>
    </location>
</feature>
<comment type="subcellular location">
    <subcellularLocation>
        <location evidence="1">Cell membrane</location>
        <topology evidence="1">Single-pass membrane protein</topology>
    </subcellularLocation>
</comment>
<dbReference type="Pfam" id="PF04024">
    <property type="entry name" value="PspC"/>
    <property type="match status" value="1"/>
</dbReference>
<feature type="domain" description="Phage shock protein PspC N-terminal" evidence="8">
    <location>
        <begin position="12"/>
        <end position="68"/>
    </location>
</feature>
<keyword evidence="10" id="KW-1185">Reference proteome</keyword>
<dbReference type="RefSeq" id="WP_193952465.1">
    <property type="nucleotide sequence ID" value="NZ_JADEYS010000005.1"/>
</dbReference>
<keyword evidence="2" id="KW-1003">Cell membrane</keyword>
<accession>A0A8J7FBY0</accession>